<evidence type="ECO:0000313" key="2">
    <source>
        <dbReference type="Proteomes" id="UP000263012"/>
    </source>
</evidence>
<proteinExistence type="predicted"/>
<dbReference type="Proteomes" id="UP000263012">
    <property type="component" value="Chromosome"/>
</dbReference>
<dbReference type="OrthoDB" id="382762at2157"/>
<dbReference type="RefSeq" id="WP_119817019.1">
    <property type="nucleotide sequence ID" value="NZ_CP025066.1"/>
</dbReference>
<dbReference type="AlphaFoldDB" id="A0A343TIY7"/>
<gene>
    <name evidence="1" type="ORF">AArcSl_1429</name>
</gene>
<protein>
    <submittedName>
        <fullName evidence="1">Uncharacterized protein</fullName>
    </submittedName>
</protein>
<reference evidence="2" key="1">
    <citation type="submission" date="2017-11" db="EMBL/GenBank/DDBJ databases">
        <title>Phenotypic and genomic properties of facultatively anaerobic sulfur-reducing natronoarchaea from hypersaline soda lakes.</title>
        <authorList>
            <person name="Sorokin D.Y."/>
            <person name="Kublanov I.V."/>
            <person name="Roman P."/>
            <person name="Sinninghe Damste J.S."/>
            <person name="Golyshin P.N."/>
            <person name="Rojo D."/>
            <person name="Ciordia S."/>
            <person name="Mena M.D.C."/>
            <person name="Ferrer M."/>
            <person name="Messina E."/>
            <person name="Smedile F."/>
            <person name="La Spada G."/>
            <person name="La Cono V."/>
            <person name="Yakimov M.M."/>
        </authorList>
    </citation>
    <scope>NUCLEOTIDE SEQUENCE [LARGE SCALE GENOMIC DNA]</scope>
    <source>
        <strain evidence="2">AArc-Sl</strain>
    </source>
</reference>
<name>A0A343TIY7_9EURY</name>
<organism evidence="1 2">
    <name type="scientific">Halalkaliarchaeum desulfuricum</name>
    <dbReference type="NCBI Taxonomy" id="2055893"/>
    <lineage>
        <taxon>Archaea</taxon>
        <taxon>Methanobacteriati</taxon>
        <taxon>Methanobacteriota</taxon>
        <taxon>Stenosarchaea group</taxon>
        <taxon>Halobacteria</taxon>
        <taxon>Halobacteriales</taxon>
        <taxon>Haloferacaceae</taxon>
        <taxon>Halalkaliarchaeum</taxon>
    </lineage>
</organism>
<dbReference type="KEGG" id="hdf:AArcSl_1429"/>
<dbReference type="GeneID" id="37877778"/>
<accession>A0A343TIY7</accession>
<keyword evidence="2" id="KW-1185">Reference proteome</keyword>
<sequence>MTRCRLHVFPPGDDDVDGEPEEIREMREEMETVFDDLFTKTDAAPIQDTSREWVSDVFEEAEGLDRVDDFEERCLEIYPDADVLRTRQGRDVIDGRAEEQGYEEAIILQVTYAIST</sequence>
<dbReference type="EMBL" id="CP025066">
    <property type="protein sequence ID" value="AUX09059.1"/>
    <property type="molecule type" value="Genomic_DNA"/>
</dbReference>
<evidence type="ECO:0000313" key="1">
    <source>
        <dbReference type="EMBL" id="AUX09059.1"/>
    </source>
</evidence>